<keyword evidence="3" id="KW-0547">Nucleotide-binding</keyword>
<proteinExistence type="predicted"/>
<evidence type="ECO:0000256" key="1">
    <source>
        <dbReference type="ARBA" id="ARBA00012104"/>
    </source>
</evidence>
<dbReference type="PANTHER" id="PTHR10534">
    <property type="entry name" value="PYRIDOXAL KINASE"/>
    <property type="match status" value="1"/>
</dbReference>
<evidence type="ECO:0000256" key="4">
    <source>
        <dbReference type="ARBA" id="ARBA00022777"/>
    </source>
</evidence>
<evidence type="ECO:0000256" key="3">
    <source>
        <dbReference type="ARBA" id="ARBA00022741"/>
    </source>
</evidence>
<accession>A0A227KH09</accession>
<dbReference type="CDD" id="cd01173">
    <property type="entry name" value="pyridoxal_pyridoxamine_kinase"/>
    <property type="match status" value="1"/>
</dbReference>
<evidence type="ECO:0000256" key="5">
    <source>
        <dbReference type="ARBA" id="ARBA00022840"/>
    </source>
</evidence>
<evidence type="ECO:0000313" key="8">
    <source>
        <dbReference type="Proteomes" id="UP000214610"/>
    </source>
</evidence>
<dbReference type="InterPro" id="IPR029056">
    <property type="entry name" value="Ribokinase-like"/>
</dbReference>
<dbReference type="Gene3D" id="3.40.1190.20">
    <property type="match status" value="1"/>
</dbReference>
<gene>
    <name evidence="7" type="ORF">ADH67_09945</name>
</gene>
<keyword evidence="8" id="KW-1185">Reference proteome</keyword>
<dbReference type="InterPro" id="IPR013749">
    <property type="entry name" value="PM/HMP-P_kinase-1"/>
</dbReference>
<dbReference type="GO" id="GO:0005829">
    <property type="term" value="C:cytosol"/>
    <property type="evidence" value="ECO:0007669"/>
    <property type="project" value="TreeGrafter"/>
</dbReference>
<protein>
    <recommendedName>
        <fullName evidence="1">pyridoxal kinase</fullName>
        <ecNumber evidence="1">2.7.1.35</ecNumber>
    </recommendedName>
</protein>
<name>A0A227KH09_9BURK</name>
<evidence type="ECO:0000313" key="7">
    <source>
        <dbReference type="EMBL" id="OXE46059.1"/>
    </source>
</evidence>
<dbReference type="GO" id="GO:0005524">
    <property type="term" value="F:ATP binding"/>
    <property type="evidence" value="ECO:0007669"/>
    <property type="project" value="UniProtKB-KW"/>
</dbReference>
<dbReference type="EMBL" id="NHMP01000006">
    <property type="protein sequence ID" value="OXE46059.1"/>
    <property type="molecule type" value="Genomic_DNA"/>
</dbReference>
<feature type="domain" description="Pyridoxamine kinase/Phosphomethylpyrimidine kinase" evidence="6">
    <location>
        <begin position="85"/>
        <end position="263"/>
    </location>
</feature>
<evidence type="ECO:0000259" key="6">
    <source>
        <dbReference type="Pfam" id="PF08543"/>
    </source>
</evidence>
<comment type="caution">
    <text evidence="7">The sequence shown here is derived from an EMBL/GenBank/DDBJ whole genome shotgun (WGS) entry which is preliminary data.</text>
</comment>
<dbReference type="EC" id="2.7.1.35" evidence="1"/>
<dbReference type="InterPro" id="IPR004625">
    <property type="entry name" value="PyrdxlKinase"/>
</dbReference>
<keyword evidence="4 7" id="KW-0418">Kinase</keyword>
<dbReference type="Proteomes" id="UP000214610">
    <property type="component" value="Unassembled WGS sequence"/>
</dbReference>
<organism evidence="7 8">
    <name type="scientific">Turicimonas muris</name>
    <dbReference type="NCBI Taxonomy" id="1796652"/>
    <lineage>
        <taxon>Bacteria</taxon>
        <taxon>Pseudomonadati</taxon>
        <taxon>Pseudomonadota</taxon>
        <taxon>Betaproteobacteria</taxon>
        <taxon>Burkholderiales</taxon>
        <taxon>Sutterellaceae</taxon>
        <taxon>Turicimonas</taxon>
    </lineage>
</organism>
<sequence>MARYVLTMQSHVAYGFVGNTAAVFPLQLMGFTPIVVNTVQFSNHTGHPTFRGAVFSKEHLLDVIQGLRERELFPKIEGLLTGYLGDVQTGEIILDLAKEIKTANPKALWCCDPVLGDTGPGVYVRPEIQGFMKDEMLQGIADITTPNQFELELLSGKKLTSREDAVATARKLFCSHGCRTVFVTSLRTPDVPENEIDTLAVTKDEAWIVKTPFIKMAGEQEGAAGTMTAVAGQGDVFTSVAFGTLLLTNNLKEALEHAVSTLYMLVKLTPKGSLDLPLIEAQKEITAPSIRFAAEKINV</sequence>
<evidence type="ECO:0000256" key="2">
    <source>
        <dbReference type="ARBA" id="ARBA00022679"/>
    </source>
</evidence>
<keyword evidence="5" id="KW-0067">ATP-binding</keyword>
<reference evidence="8" key="1">
    <citation type="submission" date="2017-05" db="EMBL/GenBank/DDBJ databases">
        <title>Improved OligoMM genomes.</title>
        <authorList>
            <person name="Garzetti D."/>
        </authorList>
    </citation>
    <scope>NUCLEOTIDE SEQUENCE [LARGE SCALE GENOMIC DNA]</scope>
    <source>
        <strain evidence="8">YL45</strain>
    </source>
</reference>
<dbReference type="GO" id="GO:0008478">
    <property type="term" value="F:pyridoxal kinase activity"/>
    <property type="evidence" value="ECO:0007669"/>
    <property type="project" value="UniProtKB-EC"/>
</dbReference>
<dbReference type="GO" id="GO:0009443">
    <property type="term" value="P:pyridoxal 5'-phosphate salvage"/>
    <property type="evidence" value="ECO:0007669"/>
    <property type="project" value="InterPro"/>
</dbReference>
<dbReference type="PANTHER" id="PTHR10534:SF2">
    <property type="entry name" value="PYRIDOXAL KINASE"/>
    <property type="match status" value="1"/>
</dbReference>
<dbReference type="AlphaFoldDB" id="A0A227KH09"/>
<dbReference type="GeneID" id="78361942"/>
<dbReference type="SUPFAM" id="SSF53613">
    <property type="entry name" value="Ribokinase-like"/>
    <property type="match status" value="1"/>
</dbReference>
<keyword evidence="2" id="KW-0808">Transferase</keyword>
<dbReference type="NCBIfam" id="TIGR00687">
    <property type="entry name" value="pyridox_kin"/>
    <property type="match status" value="1"/>
</dbReference>
<dbReference type="Pfam" id="PF08543">
    <property type="entry name" value="Phos_pyr_kin"/>
    <property type="match status" value="1"/>
</dbReference>
<dbReference type="RefSeq" id="WP_066595863.1">
    <property type="nucleotide sequence ID" value="NZ_CAJTBZ010000026.1"/>
</dbReference>